<evidence type="ECO:0000313" key="1">
    <source>
        <dbReference type="EMBL" id="KAG5672933.1"/>
    </source>
</evidence>
<dbReference type="Proteomes" id="UP001107558">
    <property type="component" value="Chromosome 3"/>
</dbReference>
<proteinExistence type="predicted"/>
<protein>
    <submittedName>
        <fullName evidence="1">Uncharacterized protein</fullName>
    </submittedName>
</protein>
<accession>A0A9J6BTN3</accession>
<organism evidence="1 2">
    <name type="scientific">Polypedilum vanderplanki</name>
    <name type="common">Sleeping chironomid midge</name>
    <dbReference type="NCBI Taxonomy" id="319348"/>
    <lineage>
        <taxon>Eukaryota</taxon>
        <taxon>Metazoa</taxon>
        <taxon>Ecdysozoa</taxon>
        <taxon>Arthropoda</taxon>
        <taxon>Hexapoda</taxon>
        <taxon>Insecta</taxon>
        <taxon>Pterygota</taxon>
        <taxon>Neoptera</taxon>
        <taxon>Endopterygota</taxon>
        <taxon>Diptera</taxon>
        <taxon>Nematocera</taxon>
        <taxon>Chironomoidea</taxon>
        <taxon>Chironomidae</taxon>
        <taxon>Chironominae</taxon>
        <taxon>Polypedilum</taxon>
        <taxon>Polypedilum</taxon>
    </lineage>
</organism>
<reference evidence="1" key="1">
    <citation type="submission" date="2021-03" db="EMBL/GenBank/DDBJ databases">
        <title>Chromosome level genome of the anhydrobiotic midge Polypedilum vanderplanki.</title>
        <authorList>
            <person name="Yoshida Y."/>
            <person name="Kikawada T."/>
            <person name="Gusev O."/>
        </authorList>
    </citation>
    <scope>NUCLEOTIDE SEQUENCE</scope>
    <source>
        <strain evidence="1">NIAS01</strain>
        <tissue evidence="1">Whole body or cell culture</tissue>
    </source>
</reference>
<sequence>MAAEISSIYEITSHSSKSSTKSRFWNRSFHILPCDRSTRTNHITMQLDWSQRLYHNNENNANKIINNNSENSIYRLDRKERKYSELNRCRSSCNWKSFMASIIIVLLHLVSSIESLQPRQEGK</sequence>
<keyword evidence="2" id="KW-1185">Reference proteome</keyword>
<gene>
    <name evidence="1" type="ORF">PVAND_003020</name>
</gene>
<evidence type="ECO:0000313" key="2">
    <source>
        <dbReference type="Proteomes" id="UP001107558"/>
    </source>
</evidence>
<dbReference type="AlphaFoldDB" id="A0A9J6BTN3"/>
<name>A0A9J6BTN3_POLVA</name>
<dbReference type="EMBL" id="JADBJN010000003">
    <property type="protein sequence ID" value="KAG5672933.1"/>
    <property type="molecule type" value="Genomic_DNA"/>
</dbReference>
<comment type="caution">
    <text evidence="1">The sequence shown here is derived from an EMBL/GenBank/DDBJ whole genome shotgun (WGS) entry which is preliminary data.</text>
</comment>